<evidence type="ECO:0000313" key="7">
    <source>
        <dbReference type="Proteomes" id="UP000008062"/>
    </source>
</evidence>
<dbReference type="PROSITE" id="PS51891">
    <property type="entry name" value="CENP_V_GFA"/>
    <property type="match status" value="1"/>
</dbReference>
<dbReference type="GeneID" id="13394282"/>
<evidence type="ECO:0000256" key="1">
    <source>
        <dbReference type="ARBA" id="ARBA00005495"/>
    </source>
</evidence>
<name>F9XI92_ZYMTI</name>
<dbReference type="Proteomes" id="UP000008062">
    <property type="component" value="Chromosome 8"/>
</dbReference>
<gene>
    <name evidence="6" type="ORF">MYCGRDRAFT_46212</name>
</gene>
<dbReference type="KEGG" id="ztr:MYCGRDRAFT_46212"/>
<evidence type="ECO:0000256" key="3">
    <source>
        <dbReference type="ARBA" id="ARBA00022833"/>
    </source>
</evidence>
<dbReference type="OMA" id="YYTKFGE"/>
<dbReference type="STRING" id="336722.F9XI92"/>
<reference evidence="6 7" key="1">
    <citation type="journal article" date="2011" name="PLoS Genet.">
        <title>Finished genome of the fungal wheat pathogen Mycosphaerella graminicola reveals dispensome structure, chromosome plasticity, and stealth pathogenesis.</title>
        <authorList>
            <person name="Goodwin S.B."/>
            <person name="Ben M'barek S."/>
            <person name="Dhillon B."/>
            <person name="Wittenberg A.H.J."/>
            <person name="Crane C.F."/>
            <person name="Hane J.K."/>
            <person name="Foster A.J."/>
            <person name="Van der Lee T.A.J."/>
            <person name="Grimwood J."/>
            <person name="Aerts A."/>
            <person name="Antoniw J."/>
            <person name="Bailey A."/>
            <person name="Bluhm B."/>
            <person name="Bowler J."/>
            <person name="Bristow J."/>
            <person name="van der Burgt A."/>
            <person name="Canto-Canche B."/>
            <person name="Churchill A.C.L."/>
            <person name="Conde-Ferraez L."/>
            <person name="Cools H.J."/>
            <person name="Coutinho P.M."/>
            <person name="Csukai M."/>
            <person name="Dehal P."/>
            <person name="De Wit P."/>
            <person name="Donzelli B."/>
            <person name="van de Geest H.C."/>
            <person name="van Ham R.C.H.J."/>
            <person name="Hammond-Kosack K.E."/>
            <person name="Henrissat B."/>
            <person name="Kilian A."/>
            <person name="Kobayashi A.K."/>
            <person name="Koopmann E."/>
            <person name="Kourmpetis Y."/>
            <person name="Kuzniar A."/>
            <person name="Lindquist E."/>
            <person name="Lombard V."/>
            <person name="Maliepaard C."/>
            <person name="Martins N."/>
            <person name="Mehrabi R."/>
            <person name="Nap J.P.H."/>
            <person name="Ponomarenko A."/>
            <person name="Rudd J.J."/>
            <person name="Salamov A."/>
            <person name="Schmutz J."/>
            <person name="Schouten H.J."/>
            <person name="Shapiro H."/>
            <person name="Stergiopoulos I."/>
            <person name="Torriani S.F.F."/>
            <person name="Tu H."/>
            <person name="de Vries R.P."/>
            <person name="Waalwijk C."/>
            <person name="Ware S.B."/>
            <person name="Wiebenga A."/>
            <person name="Zwiers L.-H."/>
            <person name="Oliver R.P."/>
            <person name="Grigoriev I.V."/>
            <person name="Kema G.H.J."/>
        </authorList>
    </citation>
    <scope>NUCLEOTIDE SEQUENCE [LARGE SCALE GENOMIC DNA]</scope>
    <source>
        <strain evidence="7">CBS 115943 / IPO323</strain>
    </source>
</reference>
<dbReference type="HOGENOM" id="CLU_2469802_0_0_1"/>
<evidence type="ECO:0000256" key="4">
    <source>
        <dbReference type="ARBA" id="ARBA00023239"/>
    </source>
</evidence>
<keyword evidence="2" id="KW-0479">Metal-binding</keyword>
<keyword evidence="4" id="KW-0456">Lyase</keyword>
<proteinExistence type="inferred from homology"/>
<organism evidence="6 7">
    <name type="scientific">Zymoseptoria tritici (strain CBS 115943 / IPO323)</name>
    <name type="common">Speckled leaf blotch fungus</name>
    <name type="synonym">Septoria tritici</name>
    <dbReference type="NCBI Taxonomy" id="336722"/>
    <lineage>
        <taxon>Eukaryota</taxon>
        <taxon>Fungi</taxon>
        <taxon>Dikarya</taxon>
        <taxon>Ascomycota</taxon>
        <taxon>Pezizomycotina</taxon>
        <taxon>Dothideomycetes</taxon>
        <taxon>Dothideomycetidae</taxon>
        <taxon>Mycosphaerellales</taxon>
        <taxon>Mycosphaerellaceae</taxon>
        <taxon>Zymoseptoria</taxon>
    </lineage>
</organism>
<protein>
    <recommendedName>
        <fullName evidence="5">CENP-V/GFA domain-containing protein</fullName>
    </recommendedName>
</protein>
<dbReference type="Pfam" id="PF04828">
    <property type="entry name" value="GFA"/>
    <property type="match status" value="1"/>
</dbReference>
<keyword evidence="7" id="KW-1185">Reference proteome</keyword>
<evidence type="ECO:0000259" key="5">
    <source>
        <dbReference type="PROSITE" id="PS51891"/>
    </source>
</evidence>
<dbReference type="InParanoid" id="F9XI92"/>
<dbReference type="PANTHER" id="PTHR33337">
    <property type="entry name" value="GFA DOMAIN-CONTAINING PROTEIN"/>
    <property type="match status" value="1"/>
</dbReference>
<dbReference type="Gene3D" id="3.90.1590.10">
    <property type="entry name" value="glutathione-dependent formaldehyde- activating enzyme (gfa)"/>
    <property type="match status" value="1"/>
</dbReference>
<dbReference type="EMBL" id="CM001203">
    <property type="protein sequence ID" value="EGP85302.1"/>
    <property type="molecule type" value="Genomic_DNA"/>
</dbReference>
<dbReference type="InterPro" id="IPR006913">
    <property type="entry name" value="CENP-V/GFA"/>
</dbReference>
<accession>F9XI92</accession>
<dbReference type="OrthoDB" id="406544at2759"/>
<dbReference type="InterPro" id="IPR011057">
    <property type="entry name" value="Mss4-like_sf"/>
</dbReference>
<sequence length="104" mass="11554">MSYHGSCFCQKVKIEYCSETITAVSNLVNSGRSYANVYKGLCHCLDCRKLTANPYSLCFVARFSELRVTGAAKELVKTADSGNVVKNYFCDDCGMDCRNPVRTL</sequence>
<keyword evidence="3" id="KW-0862">Zinc</keyword>
<dbReference type="GO" id="GO:0016846">
    <property type="term" value="F:carbon-sulfur lyase activity"/>
    <property type="evidence" value="ECO:0007669"/>
    <property type="project" value="InterPro"/>
</dbReference>
<evidence type="ECO:0000313" key="6">
    <source>
        <dbReference type="EMBL" id="EGP85302.1"/>
    </source>
</evidence>
<dbReference type="RefSeq" id="XP_003850326.1">
    <property type="nucleotide sequence ID" value="XM_003850278.1"/>
</dbReference>
<dbReference type="GO" id="GO:0046872">
    <property type="term" value="F:metal ion binding"/>
    <property type="evidence" value="ECO:0007669"/>
    <property type="project" value="UniProtKB-KW"/>
</dbReference>
<evidence type="ECO:0000256" key="2">
    <source>
        <dbReference type="ARBA" id="ARBA00022723"/>
    </source>
</evidence>
<dbReference type="SUPFAM" id="SSF51316">
    <property type="entry name" value="Mss4-like"/>
    <property type="match status" value="1"/>
</dbReference>
<feature type="domain" description="CENP-V/GFA" evidence="5">
    <location>
        <begin position="3"/>
        <end position="104"/>
    </location>
</feature>
<dbReference type="PANTHER" id="PTHR33337:SF30">
    <property type="entry name" value="DUF636 DOMAIN PROTEIN (AFU_ORTHOLOGUE AFUA_1G03180)"/>
    <property type="match status" value="1"/>
</dbReference>
<comment type="similarity">
    <text evidence="1">Belongs to the Gfa family.</text>
</comment>
<dbReference type="AlphaFoldDB" id="F9XI92"/>